<evidence type="ECO:0000313" key="10">
    <source>
        <dbReference type="EMBL" id="OAD65250.1"/>
    </source>
</evidence>
<evidence type="ECO:0000256" key="4">
    <source>
        <dbReference type="ARBA" id="ARBA00022692"/>
    </source>
</evidence>
<evidence type="ECO:0000256" key="3">
    <source>
        <dbReference type="ARBA" id="ARBA00022448"/>
    </source>
</evidence>
<dbReference type="PANTHER" id="PTHR22950:SF692">
    <property type="entry name" value="TRANSMEMBRANE AMINO ACID TRANSPORTER FAMILY PROTEIN"/>
    <property type="match status" value="1"/>
</dbReference>
<keyword evidence="7 8" id="KW-0472">Membrane</keyword>
<gene>
    <name evidence="10" type="ORF">PHYBLDRAFT_160860</name>
</gene>
<dbReference type="EMBL" id="KV441011">
    <property type="protein sequence ID" value="OAD65250.1"/>
    <property type="molecule type" value="Genomic_DNA"/>
</dbReference>
<evidence type="ECO:0000313" key="11">
    <source>
        <dbReference type="Proteomes" id="UP000077315"/>
    </source>
</evidence>
<keyword evidence="3" id="KW-0813">Transport</keyword>
<dbReference type="Gene3D" id="1.20.1740.10">
    <property type="entry name" value="Amino acid/polyamine transporter I"/>
    <property type="match status" value="1"/>
</dbReference>
<feature type="transmembrane region" description="Helical" evidence="8">
    <location>
        <begin position="119"/>
        <end position="145"/>
    </location>
</feature>
<feature type="transmembrane region" description="Helical" evidence="8">
    <location>
        <begin position="165"/>
        <end position="182"/>
    </location>
</feature>
<evidence type="ECO:0000256" key="5">
    <source>
        <dbReference type="ARBA" id="ARBA00022970"/>
    </source>
</evidence>
<name>A0A163CSB3_PHYB8</name>
<feature type="transmembrane region" description="Helical" evidence="8">
    <location>
        <begin position="189"/>
        <end position="210"/>
    </location>
</feature>
<protein>
    <recommendedName>
        <fullName evidence="9">Amino acid transporter transmembrane domain-containing protein</fullName>
    </recommendedName>
</protein>
<proteinExistence type="inferred from homology"/>
<evidence type="ECO:0000256" key="2">
    <source>
        <dbReference type="ARBA" id="ARBA00008066"/>
    </source>
</evidence>
<feature type="transmembrane region" description="Helical" evidence="8">
    <location>
        <begin position="77"/>
        <end position="98"/>
    </location>
</feature>
<feature type="transmembrane region" description="Helical" evidence="8">
    <location>
        <begin position="374"/>
        <end position="394"/>
    </location>
</feature>
<feature type="domain" description="Amino acid transporter transmembrane" evidence="9">
    <location>
        <begin position="48"/>
        <end position="428"/>
    </location>
</feature>
<reference evidence="11" key="1">
    <citation type="submission" date="2015-06" db="EMBL/GenBank/DDBJ databases">
        <title>Expansion of signal transduction pathways in fungi by whole-genome duplication.</title>
        <authorList>
            <consortium name="DOE Joint Genome Institute"/>
            <person name="Corrochano L.M."/>
            <person name="Kuo A."/>
            <person name="Marcet-Houben M."/>
            <person name="Polaino S."/>
            <person name="Salamov A."/>
            <person name="Villalobos J.M."/>
            <person name="Alvarez M.I."/>
            <person name="Avalos J."/>
            <person name="Benito E.P."/>
            <person name="Benoit I."/>
            <person name="Burger G."/>
            <person name="Camino L.P."/>
            <person name="Canovas D."/>
            <person name="Cerda-Olmedo E."/>
            <person name="Cheng J.-F."/>
            <person name="Dominguez A."/>
            <person name="Elias M."/>
            <person name="Eslava A.P."/>
            <person name="Glaser F."/>
            <person name="Grimwood J."/>
            <person name="Gutierrez G."/>
            <person name="Heitman J."/>
            <person name="Henrissat B."/>
            <person name="Iturriaga E.A."/>
            <person name="Lang B.F."/>
            <person name="Lavin J.L."/>
            <person name="Lee S."/>
            <person name="Li W."/>
            <person name="Lindquist E."/>
            <person name="Lopez-Garcia S."/>
            <person name="Luque E.M."/>
            <person name="Marcos A.T."/>
            <person name="Martin J."/>
            <person name="McCluskey K."/>
            <person name="Medina H.R."/>
            <person name="Miralles-Duran A."/>
            <person name="Miyazaki A."/>
            <person name="Munoz-Torres E."/>
            <person name="Oguiza J.A."/>
            <person name="Ohm R."/>
            <person name="Olmedo M."/>
            <person name="Orejas M."/>
            <person name="Ortiz-Castellanos L."/>
            <person name="Pisabarro A.G."/>
            <person name="Rodriguez-Romero J."/>
            <person name="Ruiz-Herrera J."/>
            <person name="Ruiz-Vazquez R."/>
            <person name="Sanz C."/>
            <person name="Schackwitz W."/>
            <person name="Schmutz J."/>
            <person name="Shahriari M."/>
            <person name="Shelest E."/>
            <person name="Silva-Franco F."/>
            <person name="Soanes D."/>
            <person name="Syed K."/>
            <person name="Tagua V.G."/>
            <person name="Talbot N.J."/>
            <person name="Thon M."/>
            <person name="De vries R.P."/>
            <person name="Wiebenga A."/>
            <person name="Yadav J.S."/>
            <person name="Braun E.L."/>
            <person name="Baker S."/>
            <person name="Garre V."/>
            <person name="Horwitz B."/>
            <person name="Torres-Martinez S."/>
            <person name="Idnurm A."/>
            <person name="Herrera-Estrella A."/>
            <person name="Gabaldon T."/>
            <person name="Grigoriev I.V."/>
        </authorList>
    </citation>
    <scope>NUCLEOTIDE SEQUENCE [LARGE SCALE GENOMIC DNA]</scope>
    <source>
        <strain evidence="11">NRRL 1555(-)</strain>
    </source>
</reference>
<evidence type="ECO:0000256" key="7">
    <source>
        <dbReference type="ARBA" id="ARBA00023136"/>
    </source>
</evidence>
<dbReference type="VEuPathDB" id="FungiDB:PHYBLDRAFT_160860"/>
<evidence type="ECO:0000259" key="9">
    <source>
        <dbReference type="Pfam" id="PF01490"/>
    </source>
</evidence>
<dbReference type="AlphaFoldDB" id="A0A163CSB3"/>
<organism evidence="10 11">
    <name type="scientific">Phycomyces blakesleeanus (strain ATCC 8743b / DSM 1359 / FGSC 10004 / NBRC 33097 / NRRL 1555)</name>
    <dbReference type="NCBI Taxonomy" id="763407"/>
    <lineage>
        <taxon>Eukaryota</taxon>
        <taxon>Fungi</taxon>
        <taxon>Fungi incertae sedis</taxon>
        <taxon>Mucoromycota</taxon>
        <taxon>Mucoromycotina</taxon>
        <taxon>Mucoromycetes</taxon>
        <taxon>Mucorales</taxon>
        <taxon>Phycomycetaceae</taxon>
        <taxon>Phycomyces</taxon>
    </lineage>
</organism>
<evidence type="ECO:0000256" key="8">
    <source>
        <dbReference type="SAM" id="Phobius"/>
    </source>
</evidence>
<accession>A0A163CSB3</accession>
<comment type="subcellular location">
    <subcellularLocation>
        <location evidence="1">Membrane</location>
        <topology evidence="1">Multi-pass membrane protein</topology>
    </subcellularLocation>
</comment>
<dbReference type="InterPro" id="IPR013057">
    <property type="entry name" value="AA_transpt_TM"/>
</dbReference>
<feature type="transmembrane region" description="Helical" evidence="8">
    <location>
        <begin position="230"/>
        <end position="250"/>
    </location>
</feature>
<feature type="transmembrane region" description="Helical" evidence="8">
    <location>
        <begin position="406"/>
        <end position="425"/>
    </location>
</feature>
<feature type="transmembrane region" description="Helical" evidence="8">
    <location>
        <begin position="306"/>
        <end position="326"/>
    </location>
</feature>
<dbReference type="Pfam" id="PF01490">
    <property type="entry name" value="Aa_trans"/>
    <property type="match status" value="1"/>
</dbReference>
<keyword evidence="4 8" id="KW-0812">Transmembrane</keyword>
<dbReference type="STRING" id="763407.A0A163CSB3"/>
<evidence type="ECO:0000256" key="6">
    <source>
        <dbReference type="ARBA" id="ARBA00022989"/>
    </source>
</evidence>
<dbReference type="GO" id="GO:0015179">
    <property type="term" value="F:L-amino acid transmembrane transporter activity"/>
    <property type="evidence" value="ECO:0007669"/>
    <property type="project" value="TreeGrafter"/>
</dbReference>
<keyword evidence="5" id="KW-0029">Amino-acid transport</keyword>
<keyword evidence="11" id="KW-1185">Reference proteome</keyword>
<dbReference type="GeneID" id="28995181"/>
<feature type="transmembrane region" description="Helical" evidence="8">
    <location>
        <begin position="50"/>
        <end position="71"/>
    </location>
</feature>
<evidence type="ECO:0000256" key="1">
    <source>
        <dbReference type="ARBA" id="ARBA00004141"/>
    </source>
</evidence>
<sequence>MNSKNQKAIDEEKKQSVDIQDHVSFEAFSVVDSADQSFKDIDREGAGSSFLAYFNVVCVVAGTGTLGLPYALKQGGWIGVFVIFLAWAMSIYTGIILVRCLYACGKHRLHTYKDIATAAFGFVGGWVTFFFNFILLLGAPVLYMVLSGSNLNQLCQGTVAELGNTPWIIISCAIVAIPFVLVKSMKEVAFMSAFGAAATLIVVVIVLVMACLDQKNQTNIQHNPVIWDQFPIALSTISFSFGGNVVYPHVEASMKSPKQWPMVLAAGLSTCAIMYIVTAVPGYYIYGTTVLSPIYNSIPTGVPRTIAIVLMTIHVLTAAPILITSLSLDIEEMCNITVARLGKWGEFFVRAFLRIVILVILGVIGVSVPHFDDLMSLLGAFANCTLIFIFPVMFYLRLTGFRNKPFYELIWCGLVVILGIVGLIFGTKESIEALIEDFKSD</sequence>
<comment type="similarity">
    <text evidence="2">Belongs to the amino acid/polyamine transporter 2 family.</text>
</comment>
<dbReference type="PANTHER" id="PTHR22950">
    <property type="entry name" value="AMINO ACID TRANSPORTER"/>
    <property type="match status" value="1"/>
</dbReference>
<dbReference type="GO" id="GO:0005774">
    <property type="term" value="C:vacuolar membrane"/>
    <property type="evidence" value="ECO:0007669"/>
    <property type="project" value="TreeGrafter"/>
</dbReference>
<dbReference type="Proteomes" id="UP000077315">
    <property type="component" value="Unassembled WGS sequence"/>
</dbReference>
<feature type="transmembrane region" description="Helical" evidence="8">
    <location>
        <begin position="347"/>
        <end position="368"/>
    </location>
</feature>
<dbReference type="OrthoDB" id="40134at2759"/>
<dbReference type="RefSeq" id="XP_018283290.1">
    <property type="nucleotide sequence ID" value="XM_018434275.1"/>
</dbReference>
<dbReference type="InParanoid" id="A0A163CSB3"/>
<keyword evidence="6 8" id="KW-1133">Transmembrane helix</keyword>
<feature type="transmembrane region" description="Helical" evidence="8">
    <location>
        <begin position="262"/>
        <end position="286"/>
    </location>
</feature>